<protein>
    <recommendedName>
        <fullName evidence="4">Protein-tyrosine phosphatase</fullName>
    </recommendedName>
</protein>
<dbReference type="AlphaFoldDB" id="A0A162INU8"/>
<comment type="caution">
    <text evidence="2">The sequence shown here is derived from an EMBL/GenBank/DDBJ whole genome shotgun (WGS) entry which is preliminary data.</text>
</comment>
<dbReference type="Proteomes" id="UP000078544">
    <property type="component" value="Unassembled WGS sequence"/>
</dbReference>
<name>A0A162INU8_9HYPO</name>
<organism evidence="2 3">
    <name type="scientific">Moelleriella libera RCEF 2490</name>
    <dbReference type="NCBI Taxonomy" id="1081109"/>
    <lineage>
        <taxon>Eukaryota</taxon>
        <taxon>Fungi</taxon>
        <taxon>Dikarya</taxon>
        <taxon>Ascomycota</taxon>
        <taxon>Pezizomycotina</taxon>
        <taxon>Sordariomycetes</taxon>
        <taxon>Hypocreomycetidae</taxon>
        <taxon>Hypocreales</taxon>
        <taxon>Clavicipitaceae</taxon>
        <taxon>Moelleriella</taxon>
    </lineage>
</organism>
<sequence>MLSSWASPATWLAIFMALLIVVEANPFPISMEASKKLYLVVSEEVNGEGTPGYYRANGGISNIRLGEAELLAETRRLQNIRVHDHENAVPPPRDADMKALMDITVSFLIEERDAALRQAWQEIDPRHGNPARRAWIFELRTSPNILMRPPPNGYLALGGLHWSQITRFSEMSLSTPGISEHQGALTDEDATVPRFVTSAQLSWMPNPEFDMAWEGFGATIVPNGVFNNPGRVQLARDLMRRVTSAELVPDANNRGILRRLLDWDTDRERERNFPLLRRAQPLRLDALSLIQFNWSHVSIPIPPSAQMALLAGVASASQCWDVARRLRFYQDPRNPPPVGKRANEEEEACKGLLGVLEEIEANRSIPKGCRKIKNIELNIGLSDKLLAGTWDTVGGTLEGPAGKAEFTFAEAPDAGTRRTVRINMKSFKSEEIDIGGIDKMTINAAGEFWTLNNIKNDEAYRHPGKDSIFDWLGRYETKTVGTLNLSPSDWSFTPPCLAIKNLEYHFKVGDSSFGGTYDKVNFALGEGKRVDLATGLDKNDHKEGTIDLKAVFNKNTVDIRDLKKLTIGDELAGPALLNGDEWNFRDIPKKVEMRKFELVNQIVKHKDNNEPVWTGNMIPQNWLEVM</sequence>
<dbReference type="STRING" id="1081109.A0A162INU8"/>
<feature type="chain" id="PRO_5007835511" description="Protein-tyrosine phosphatase" evidence="1">
    <location>
        <begin position="25"/>
        <end position="626"/>
    </location>
</feature>
<proteinExistence type="predicted"/>
<gene>
    <name evidence="2" type="ORF">AAL_03881</name>
</gene>
<feature type="signal peptide" evidence="1">
    <location>
        <begin position="1"/>
        <end position="24"/>
    </location>
</feature>
<reference evidence="2 3" key="1">
    <citation type="journal article" date="2016" name="Genome Biol. Evol.">
        <title>Divergent and convergent evolution of fungal pathogenicity.</title>
        <authorList>
            <person name="Shang Y."/>
            <person name="Xiao G."/>
            <person name="Zheng P."/>
            <person name="Cen K."/>
            <person name="Zhan S."/>
            <person name="Wang C."/>
        </authorList>
    </citation>
    <scope>NUCLEOTIDE SEQUENCE [LARGE SCALE GENOMIC DNA]</scope>
    <source>
        <strain evidence="2 3">RCEF 2490</strain>
    </source>
</reference>
<dbReference type="EMBL" id="AZGY01000007">
    <property type="protein sequence ID" value="KZZ96652.1"/>
    <property type="molecule type" value="Genomic_DNA"/>
</dbReference>
<keyword evidence="3" id="KW-1185">Reference proteome</keyword>
<evidence type="ECO:0008006" key="4">
    <source>
        <dbReference type="Google" id="ProtNLM"/>
    </source>
</evidence>
<accession>A0A162INU8</accession>
<evidence type="ECO:0000313" key="2">
    <source>
        <dbReference type="EMBL" id="KZZ96652.1"/>
    </source>
</evidence>
<dbReference type="OrthoDB" id="4924915at2759"/>
<evidence type="ECO:0000313" key="3">
    <source>
        <dbReference type="Proteomes" id="UP000078544"/>
    </source>
</evidence>
<evidence type="ECO:0000256" key="1">
    <source>
        <dbReference type="SAM" id="SignalP"/>
    </source>
</evidence>
<keyword evidence="1" id="KW-0732">Signal</keyword>